<dbReference type="GO" id="GO:0004315">
    <property type="term" value="F:3-oxoacyl-[acyl-carrier-protein] synthase activity"/>
    <property type="evidence" value="ECO:0007669"/>
    <property type="project" value="InterPro"/>
</dbReference>
<keyword evidence="1" id="KW-0808">Transferase</keyword>
<dbReference type="InterPro" id="IPR013751">
    <property type="entry name" value="ACP_syn_III_N"/>
</dbReference>
<evidence type="ECO:0000256" key="1">
    <source>
        <dbReference type="ARBA" id="ARBA00022679"/>
    </source>
</evidence>
<sequence length="314" mass="34031">MIETAVIGIRSLASALPSRFAEVETLRTSSAAGTLRSFGFPGAWVEGNASQLALAAARKVVPGKKIDALLWVGALSGSHEHASASGISKDNVLHRFCYPGSWLQEELGLEQATVSGVAQQGCAGMFSAMRHARALLVAEPEVKNVLCAGADALPENAERELLYNVISDAGCACVLSHEELLYRWIGYHQISRGYYWDVPAKQSEIIAAYFPTAALTIRGVLKKTGIRAEEIDLVIPTGVNRSSWPILMRLCGIPDERLYQPEKSFGHTIAADSVLILEEARERGVLRPGMKLLLFAYGFGSSWCSLILETTDLI</sequence>
<dbReference type="PANTHER" id="PTHR34069">
    <property type="entry name" value="3-OXOACYL-[ACYL-CARRIER-PROTEIN] SYNTHASE 3"/>
    <property type="match status" value="1"/>
</dbReference>
<keyword evidence="2" id="KW-0012">Acyltransferase</keyword>
<evidence type="ECO:0008006" key="7">
    <source>
        <dbReference type="Google" id="ProtNLM"/>
    </source>
</evidence>
<reference evidence="5 6" key="1">
    <citation type="submission" date="2020-04" db="EMBL/GenBank/DDBJ databases">
        <title>Luteolibacter sp. G-1-1-1 isolated from soil.</title>
        <authorList>
            <person name="Dahal R.H."/>
        </authorList>
    </citation>
    <scope>NUCLEOTIDE SEQUENCE [LARGE SCALE GENOMIC DNA]</scope>
    <source>
        <strain evidence="5 6">G-1-1-1</strain>
    </source>
</reference>
<evidence type="ECO:0000256" key="2">
    <source>
        <dbReference type="ARBA" id="ARBA00023315"/>
    </source>
</evidence>
<dbReference type="KEGG" id="luo:HHL09_09505"/>
<dbReference type="EMBL" id="CP051774">
    <property type="protein sequence ID" value="QJE96008.1"/>
    <property type="molecule type" value="Genomic_DNA"/>
</dbReference>
<protein>
    <recommendedName>
        <fullName evidence="7">Beta-ketoacyl-[acyl-carrier-protein] synthase III C-terminal domain-containing protein</fullName>
    </recommendedName>
</protein>
<proteinExistence type="predicted"/>
<feature type="domain" description="Beta-ketoacyl-[acyl-carrier-protein] synthase III N-terminal" evidence="4">
    <location>
        <begin position="119"/>
        <end position="190"/>
    </location>
</feature>
<dbReference type="PANTHER" id="PTHR34069:SF2">
    <property type="entry name" value="BETA-KETOACYL-[ACYL-CARRIER-PROTEIN] SYNTHASE III"/>
    <property type="match status" value="1"/>
</dbReference>
<name>A0A858RHM0_9BACT</name>
<dbReference type="Gene3D" id="3.40.47.10">
    <property type="match status" value="2"/>
</dbReference>
<evidence type="ECO:0000313" key="5">
    <source>
        <dbReference type="EMBL" id="QJE96008.1"/>
    </source>
</evidence>
<dbReference type="RefSeq" id="WP_169454321.1">
    <property type="nucleotide sequence ID" value="NZ_CP051774.1"/>
</dbReference>
<evidence type="ECO:0000259" key="4">
    <source>
        <dbReference type="Pfam" id="PF08545"/>
    </source>
</evidence>
<accession>A0A858RHM0</accession>
<dbReference type="GO" id="GO:0006633">
    <property type="term" value="P:fatty acid biosynthetic process"/>
    <property type="evidence" value="ECO:0007669"/>
    <property type="project" value="InterPro"/>
</dbReference>
<dbReference type="Pfam" id="PF08541">
    <property type="entry name" value="ACP_syn_III_C"/>
    <property type="match status" value="1"/>
</dbReference>
<feature type="domain" description="Beta-ketoacyl-[acyl-carrier-protein] synthase III C-terminal" evidence="3">
    <location>
        <begin position="221"/>
        <end position="309"/>
    </location>
</feature>
<dbReference type="InterPro" id="IPR013747">
    <property type="entry name" value="ACP_syn_III_C"/>
</dbReference>
<dbReference type="Proteomes" id="UP000501812">
    <property type="component" value="Chromosome"/>
</dbReference>
<evidence type="ECO:0000259" key="3">
    <source>
        <dbReference type="Pfam" id="PF08541"/>
    </source>
</evidence>
<dbReference type="AlphaFoldDB" id="A0A858RHM0"/>
<dbReference type="InterPro" id="IPR016039">
    <property type="entry name" value="Thiolase-like"/>
</dbReference>
<dbReference type="GO" id="GO:0044550">
    <property type="term" value="P:secondary metabolite biosynthetic process"/>
    <property type="evidence" value="ECO:0007669"/>
    <property type="project" value="TreeGrafter"/>
</dbReference>
<evidence type="ECO:0000313" key="6">
    <source>
        <dbReference type="Proteomes" id="UP000501812"/>
    </source>
</evidence>
<gene>
    <name evidence="5" type="ORF">HHL09_09505</name>
</gene>
<keyword evidence="6" id="KW-1185">Reference proteome</keyword>
<dbReference type="SUPFAM" id="SSF53901">
    <property type="entry name" value="Thiolase-like"/>
    <property type="match status" value="1"/>
</dbReference>
<organism evidence="5 6">
    <name type="scientific">Luteolibacter luteus</name>
    <dbReference type="NCBI Taxonomy" id="2728835"/>
    <lineage>
        <taxon>Bacteria</taxon>
        <taxon>Pseudomonadati</taxon>
        <taxon>Verrucomicrobiota</taxon>
        <taxon>Verrucomicrobiia</taxon>
        <taxon>Verrucomicrobiales</taxon>
        <taxon>Verrucomicrobiaceae</taxon>
        <taxon>Luteolibacter</taxon>
    </lineage>
</organism>
<dbReference type="Pfam" id="PF08545">
    <property type="entry name" value="ACP_syn_III"/>
    <property type="match status" value="1"/>
</dbReference>